<evidence type="ECO:0000313" key="1">
    <source>
        <dbReference type="EMBL" id="OEE60086.1"/>
    </source>
</evidence>
<dbReference type="InterPro" id="IPR011006">
    <property type="entry name" value="CheY-like_superfamily"/>
</dbReference>
<evidence type="ECO:0000313" key="2">
    <source>
        <dbReference type="Proteomes" id="UP000095039"/>
    </source>
</evidence>
<keyword evidence="2" id="KW-1185">Reference proteome</keyword>
<dbReference type="AlphaFoldDB" id="A0A1E5C3H7"/>
<evidence type="ECO:0008006" key="3">
    <source>
        <dbReference type="Google" id="ProtNLM"/>
    </source>
</evidence>
<dbReference type="RefSeq" id="WP_016962437.1">
    <property type="nucleotide sequence ID" value="NZ_AJWN02000070.1"/>
</dbReference>
<comment type="caution">
    <text evidence="1">The sequence shown here is derived from an EMBL/GenBank/DDBJ whole genome shotgun (WGS) entry which is preliminary data.</text>
</comment>
<dbReference type="Proteomes" id="UP000095039">
    <property type="component" value="Unassembled WGS sequence"/>
</dbReference>
<organism evidence="1 2">
    <name type="scientific">Enterovibrio norvegicus FF-454</name>
    <dbReference type="NCBI Taxonomy" id="1185651"/>
    <lineage>
        <taxon>Bacteria</taxon>
        <taxon>Pseudomonadati</taxon>
        <taxon>Pseudomonadota</taxon>
        <taxon>Gammaproteobacteria</taxon>
        <taxon>Vibrionales</taxon>
        <taxon>Vibrionaceae</taxon>
        <taxon>Enterovibrio</taxon>
    </lineage>
</organism>
<dbReference type="EMBL" id="AJWN02000070">
    <property type="protein sequence ID" value="OEE60086.1"/>
    <property type="molecule type" value="Genomic_DNA"/>
</dbReference>
<gene>
    <name evidence="1" type="ORF">A1OK_12295</name>
</gene>
<dbReference type="Gene3D" id="3.40.50.2300">
    <property type="match status" value="1"/>
</dbReference>
<accession>A0A1E5C3H7</accession>
<proteinExistence type="predicted"/>
<reference evidence="1 2" key="1">
    <citation type="journal article" date="2012" name="Science">
        <title>Ecological populations of bacteria act as socially cohesive units of antibiotic production and resistance.</title>
        <authorList>
            <person name="Cordero O.X."/>
            <person name="Wildschutte H."/>
            <person name="Kirkup B."/>
            <person name="Proehl S."/>
            <person name="Ngo L."/>
            <person name="Hussain F."/>
            <person name="Le Roux F."/>
            <person name="Mincer T."/>
            <person name="Polz M.F."/>
        </authorList>
    </citation>
    <scope>NUCLEOTIDE SEQUENCE [LARGE SCALE GENOMIC DNA]</scope>
    <source>
        <strain evidence="1 2">FF-454</strain>
    </source>
</reference>
<protein>
    <recommendedName>
        <fullName evidence="3">Response regulatory domain-containing protein</fullName>
    </recommendedName>
</protein>
<sequence>MPELLLIESRLSLCGWVKTTFSQHGCKVTRVLHVKQAERALQQYNFDLVLIASEGVLPCMTDVRRLRESTALPLLVLMPNATKANQTDLFRAGVDQLICDNIAREALWPQVENLLNRKC</sequence>
<name>A0A1E5C3H7_9GAMM</name>
<dbReference type="SUPFAM" id="SSF52172">
    <property type="entry name" value="CheY-like"/>
    <property type="match status" value="1"/>
</dbReference>